<proteinExistence type="predicted"/>
<sequence length="67" mass="8016">MNLDRLELIEKERREVTGKPALTMANTSIEEFAEKLYQARKGSLERYLDNFERPLILRLHWHIMTSI</sequence>
<accession>A0A1L9N4H5</accession>
<evidence type="ECO:0000313" key="2">
    <source>
        <dbReference type="Proteomes" id="UP000184304"/>
    </source>
</evidence>
<keyword evidence="2" id="KW-1185">Reference proteome</keyword>
<reference evidence="2" key="1">
    <citation type="journal article" date="2017" name="Genome Biol.">
        <title>Comparative genomics reveals high biological diversity and specific adaptations in the industrially and medically important fungal genus Aspergillus.</title>
        <authorList>
            <person name="de Vries R.P."/>
            <person name="Riley R."/>
            <person name="Wiebenga A."/>
            <person name="Aguilar-Osorio G."/>
            <person name="Amillis S."/>
            <person name="Uchima C.A."/>
            <person name="Anderluh G."/>
            <person name="Asadollahi M."/>
            <person name="Askin M."/>
            <person name="Barry K."/>
            <person name="Battaglia E."/>
            <person name="Bayram O."/>
            <person name="Benocci T."/>
            <person name="Braus-Stromeyer S.A."/>
            <person name="Caldana C."/>
            <person name="Canovas D."/>
            <person name="Cerqueira G.C."/>
            <person name="Chen F."/>
            <person name="Chen W."/>
            <person name="Choi C."/>
            <person name="Clum A."/>
            <person name="Dos Santos R.A."/>
            <person name="Damasio A.R."/>
            <person name="Diallinas G."/>
            <person name="Emri T."/>
            <person name="Fekete E."/>
            <person name="Flipphi M."/>
            <person name="Freyberg S."/>
            <person name="Gallo A."/>
            <person name="Gournas C."/>
            <person name="Habgood R."/>
            <person name="Hainaut M."/>
            <person name="Harispe M.L."/>
            <person name="Henrissat B."/>
            <person name="Hilden K.S."/>
            <person name="Hope R."/>
            <person name="Hossain A."/>
            <person name="Karabika E."/>
            <person name="Karaffa L."/>
            <person name="Karanyi Z."/>
            <person name="Krasevec N."/>
            <person name="Kuo A."/>
            <person name="Kusch H."/>
            <person name="LaButti K."/>
            <person name="Lagendijk E.L."/>
            <person name="Lapidus A."/>
            <person name="Levasseur A."/>
            <person name="Lindquist E."/>
            <person name="Lipzen A."/>
            <person name="Logrieco A.F."/>
            <person name="MacCabe A."/>
            <person name="Maekelae M.R."/>
            <person name="Malavazi I."/>
            <person name="Melin P."/>
            <person name="Meyer V."/>
            <person name="Mielnichuk N."/>
            <person name="Miskei M."/>
            <person name="Molnar A.P."/>
            <person name="Mule G."/>
            <person name="Ngan C.Y."/>
            <person name="Orejas M."/>
            <person name="Orosz E."/>
            <person name="Ouedraogo J.P."/>
            <person name="Overkamp K.M."/>
            <person name="Park H.-S."/>
            <person name="Perrone G."/>
            <person name="Piumi F."/>
            <person name="Punt P.J."/>
            <person name="Ram A.F."/>
            <person name="Ramon A."/>
            <person name="Rauscher S."/>
            <person name="Record E."/>
            <person name="Riano-Pachon D.M."/>
            <person name="Robert V."/>
            <person name="Roehrig J."/>
            <person name="Ruller R."/>
            <person name="Salamov A."/>
            <person name="Salih N.S."/>
            <person name="Samson R.A."/>
            <person name="Sandor E."/>
            <person name="Sanguinetti M."/>
            <person name="Schuetze T."/>
            <person name="Sepcic K."/>
            <person name="Shelest E."/>
            <person name="Sherlock G."/>
            <person name="Sophianopoulou V."/>
            <person name="Squina F.M."/>
            <person name="Sun H."/>
            <person name="Susca A."/>
            <person name="Todd R.B."/>
            <person name="Tsang A."/>
            <person name="Unkles S.E."/>
            <person name="van de Wiele N."/>
            <person name="van Rossen-Uffink D."/>
            <person name="Oliveira J.V."/>
            <person name="Vesth T.C."/>
            <person name="Visser J."/>
            <person name="Yu J.-H."/>
            <person name="Zhou M."/>
            <person name="Andersen M.R."/>
            <person name="Archer D.B."/>
            <person name="Baker S.E."/>
            <person name="Benoit I."/>
            <person name="Brakhage A.A."/>
            <person name="Braus G.H."/>
            <person name="Fischer R."/>
            <person name="Frisvad J.C."/>
            <person name="Goldman G.H."/>
            <person name="Houbraken J."/>
            <person name="Oakley B."/>
            <person name="Pocsi I."/>
            <person name="Scazzocchio C."/>
            <person name="Seiboth B."/>
            <person name="vanKuyk P.A."/>
            <person name="Wortman J."/>
            <person name="Dyer P.S."/>
            <person name="Grigoriev I.V."/>
        </authorList>
    </citation>
    <scope>NUCLEOTIDE SEQUENCE [LARGE SCALE GENOMIC DNA]</scope>
    <source>
        <strain evidence="2">CBS 134.48</strain>
    </source>
</reference>
<name>A0A1L9N4H5_ASPTC</name>
<dbReference type="Proteomes" id="UP000184304">
    <property type="component" value="Unassembled WGS sequence"/>
</dbReference>
<dbReference type="VEuPathDB" id="FungiDB:ASPTUDRAFT_42972"/>
<dbReference type="AlphaFoldDB" id="A0A1L9N4H5"/>
<dbReference type="EMBL" id="KV878203">
    <property type="protein sequence ID" value="OJI84012.1"/>
    <property type="molecule type" value="Genomic_DNA"/>
</dbReference>
<evidence type="ECO:0000313" key="1">
    <source>
        <dbReference type="EMBL" id="OJI84012.1"/>
    </source>
</evidence>
<organism evidence="1 2">
    <name type="scientific">Aspergillus tubingensis (strain CBS 134.48)</name>
    <dbReference type="NCBI Taxonomy" id="767770"/>
    <lineage>
        <taxon>Eukaryota</taxon>
        <taxon>Fungi</taxon>
        <taxon>Dikarya</taxon>
        <taxon>Ascomycota</taxon>
        <taxon>Pezizomycotina</taxon>
        <taxon>Eurotiomycetes</taxon>
        <taxon>Eurotiomycetidae</taxon>
        <taxon>Eurotiales</taxon>
        <taxon>Aspergillaceae</taxon>
        <taxon>Aspergillus</taxon>
        <taxon>Aspergillus subgen. Circumdati</taxon>
    </lineage>
</organism>
<protein>
    <submittedName>
        <fullName evidence="1">Uncharacterized protein</fullName>
    </submittedName>
</protein>
<gene>
    <name evidence="1" type="ORF">ASPTUDRAFT_42972</name>
</gene>